<evidence type="ECO:0000256" key="3">
    <source>
        <dbReference type="ARBA" id="ARBA00036002"/>
    </source>
</evidence>
<evidence type="ECO:0000256" key="2">
    <source>
        <dbReference type="ARBA" id="ARBA00035880"/>
    </source>
</evidence>
<evidence type="ECO:0000256" key="4">
    <source>
        <dbReference type="ARBA" id="ARBA00038381"/>
    </source>
</evidence>
<dbReference type="NCBIfam" id="TIGR00369">
    <property type="entry name" value="unchar_dom_1"/>
    <property type="match status" value="1"/>
</dbReference>
<evidence type="ECO:0000256" key="6">
    <source>
        <dbReference type="ARBA" id="ARBA00040062"/>
    </source>
</evidence>
<gene>
    <name evidence="9" type="ORF">SAMN04488518_106203</name>
</gene>
<comment type="catalytic activity">
    <reaction evidence="3">
        <text>a long-chain fatty acyl-CoA + H2O = a long-chain fatty acid + CoA + H(+)</text>
        <dbReference type="Rhea" id="RHEA:67680"/>
        <dbReference type="ChEBI" id="CHEBI:15377"/>
        <dbReference type="ChEBI" id="CHEBI:15378"/>
        <dbReference type="ChEBI" id="CHEBI:57287"/>
        <dbReference type="ChEBI" id="CHEBI:57560"/>
        <dbReference type="ChEBI" id="CHEBI:83139"/>
    </reaction>
</comment>
<reference evidence="9 10" key="1">
    <citation type="submission" date="2016-10" db="EMBL/GenBank/DDBJ databases">
        <authorList>
            <person name="Varghese N."/>
            <person name="Submissions S."/>
        </authorList>
    </citation>
    <scope>NUCLEOTIDE SEQUENCE [LARGE SCALE GENOMIC DNA]</scope>
    <source>
        <strain evidence="9 10">DSM 16392</strain>
    </source>
</reference>
<keyword evidence="10" id="KW-1185">Reference proteome</keyword>
<evidence type="ECO:0000313" key="9">
    <source>
        <dbReference type="EMBL" id="SFK55641.1"/>
    </source>
</evidence>
<dbReference type="PANTHER" id="PTHR43240">
    <property type="entry name" value="1,4-DIHYDROXY-2-NAPHTHOYL-COA THIOESTERASE 1"/>
    <property type="match status" value="1"/>
</dbReference>
<feature type="domain" description="Thioesterase" evidence="8">
    <location>
        <begin position="54"/>
        <end position="128"/>
    </location>
</feature>
<comment type="caution">
    <text evidence="9">The sequence shown here is derived from an EMBL/GenBank/DDBJ whole genome shotgun (WGS) entry which is preliminary data.</text>
</comment>
<name>A0A1I4AI84_9HYPH</name>
<proteinExistence type="inferred from homology"/>
<dbReference type="Gene3D" id="3.10.129.10">
    <property type="entry name" value="Hotdog Thioesterase"/>
    <property type="match status" value="1"/>
</dbReference>
<dbReference type="Pfam" id="PF03061">
    <property type="entry name" value="4HBT"/>
    <property type="match status" value="1"/>
</dbReference>
<dbReference type="PANTHER" id="PTHR43240:SF20">
    <property type="entry name" value="MEDIUM_LONG-CHAIN ACYL-COA THIOESTERASE YIGI"/>
    <property type="match status" value="1"/>
</dbReference>
<evidence type="ECO:0000313" key="10">
    <source>
        <dbReference type="Proteomes" id="UP000199598"/>
    </source>
</evidence>
<dbReference type="CDD" id="cd03443">
    <property type="entry name" value="PaaI_thioesterase"/>
    <property type="match status" value="1"/>
</dbReference>
<accession>A0A1I4AI84</accession>
<dbReference type="SUPFAM" id="SSF54637">
    <property type="entry name" value="Thioesterase/thiol ester dehydrase-isomerase"/>
    <property type="match status" value="1"/>
</dbReference>
<comment type="catalytic activity">
    <reaction evidence="2">
        <text>a fatty acyl-CoA + H2O = a fatty acid + CoA + H(+)</text>
        <dbReference type="Rhea" id="RHEA:16781"/>
        <dbReference type="ChEBI" id="CHEBI:15377"/>
        <dbReference type="ChEBI" id="CHEBI:15378"/>
        <dbReference type="ChEBI" id="CHEBI:28868"/>
        <dbReference type="ChEBI" id="CHEBI:57287"/>
        <dbReference type="ChEBI" id="CHEBI:77636"/>
        <dbReference type="EC" id="3.1.2.20"/>
    </reaction>
</comment>
<protein>
    <recommendedName>
        <fullName evidence="6">Medium/long-chain acyl-CoA thioesterase YigI</fullName>
        <ecNumber evidence="5">3.1.2.20</ecNumber>
    </recommendedName>
</protein>
<evidence type="ECO:0000256" key="1">
    <source>
        <dbReference type="ARBA" id="ARBA00022801"/>
    </source>
</evidence>
<organism evidence="9 10">
    <name type="scientific">Pseudovibrio ascidiaceicola</name>
    <dbReference type="NCBI Taxonomy" id="285279"/>
    <lineage>
        <taxon>Bacteria</taxon>
        <taxon>Pseudomonadati</taxon>
        <taxon>Pseudomonadota</taxon>
        <taxon>Alphaproteobacteria</taxon>
        <taxon>Hyphomicrobiales</taxon>
        <taxon>Stappiaceae</taxon>
        <taxon>Pseudovibrio</taxon>
    </lineage>
</organism>
<evidence type="ECO:0000256" key="5">
    <source>
        <dbReference type="ARBA" id="ARBA00038894"/>
    </source>
</evidence>
<sequence>MSEFTPRFAGYEKKVRDSFARQPAMASLGIEIARVEPGIVELTMPYNKDFTQQHGFLHAGIVTTALDSAAGYAAFSLMDEDAAVLTIELKTNLMNPATGDHFIFRAKVEKPGRTITFVNATAYAIKDGSEKKVATLSGTMMSVRGREDIQQ</sequence>
<dbReference type="InterPro" id="IPR029069">
    <property type="entry name" value="HotDog_dom_sf"/>
</dbReference>
<keyword evidence="1" id="KW-0378">Hydrolase</keyword>
<dbReference type="EMBL" id="FOSK01000006">
    <property type="protein sequence ID" value="SFK55641.1"/>
    <property type="molecule type" value="Genomic_DNA"/>
</dbReference>
<evidence type="ECO:0000256" key="7">
    <source>
        <dbReference type="ARBA" id="ARBA00048062"/>
    </source>
</evidence>
<comment type="catalytic activity">
    <reaction evidence="7">
        <text>a medium-chain fatty acyl-CoA + H2O = a medium-chain fatty acid + CoA + H(+)</text>
        <dbReference type="Rhea" id="RHEA:68184"/>
        <dbReference type="ChEBI" id="CHEBI:15377"/>
        <dbReference type="ChEBI" id="CHEBI:15378"/>
        <dbReference type="ChEBI" id="CHEBI:57287"/>
        <dbReference type="ChEBI" id="CHEBI:59558"/>
        <dbReference type="ChEBI" id="CHEBI:90546"/>
    </reaction>
</comment>
<comment type="similarity">
    <text evidence="4">Belongs to the YigI thioesterase family.</text>
</comment>
<dbReference type="RefSeq" id="WP_093520049.1">
    <property type="nucleotide sequence ID" value="NZ_FOSK01000006.1"/>
</dbReference>
<dbReference type="InterPro" id="IPR003736">
    <property type="entry name" value="PAAI_dom"/>
</dbReference>
<dbReference type="InterPro" id="IPR006683">
    <property type="entry name" value="Thioestr_dom"/>
</dbReference>
<dbReference type="Proteomes" id="UP000199598">
    <property type="component" value="Unassembled WGS sequence"/>
</dbReference>
<evidence type="ECO:0000259" key="8">
    <source>
        <dbReference type="Pfam" id="PF03061"/>
    </source>
</evidence>
<dbReference type="EC" id="3.1.2.20" evidence="5"/>